<dbReference type="EMBL" id="JAXCGZ010005660">
    <property type="protein sequence ID" value="KAK7081292.1"/>
    <property type="molecule type" value="Genomic_DNA"/>
</dbReference>
<evidence type="ECO:0000313" key="2">
    <source>
        <dbReference type="EMBL" id="KAK7081292.1"/>
    </source>
</evidence>
<organism evidence="2 3">
    <name type="scientific">Halocaridina rubra</name>
    <name type="common">Hawaiian red shrimp</name>
    <dbReference type="NCBI Taxonomy" id="373956"/>
    <lineage>
        <taxon>Eukaryota</taxon>
        <taxon>Metazoa</taxon>
        <taxon>Ecdysozoa</taxon>
        <taxon>Arthropoda</taxon>
        <taxon>Crustacea</taxon>
        <taxon>Multicrustacea</taxon>
        <taxon>Malacostraca</taxon>
        <taxon>Eumalacostraca</taxon>
        <taxon>Eucarida</taxon>
        <taxon>Decapoda</taxon>
        <taxon>Pleocyemata</taxon>
        <taxon>Caridea</taxon>
        <taxon>Atyoidea</taxon>
        <taxon>Atyidae</taxon>
        <taxon>Halocaridina</taxon>
    </lineage>
</organism>
<dbReference type="Proteomes" id="UP001381693">
    <property type="component" value="Unassembled WGS sequence"/>
</dbReference>
<gene>
    <name evidence="2" type="ORF">SK128_006253</name>
</gene>
<accession>A0AAN9AEA4</accession>
<keyword evidence="3" id="KW-1185">Reference proteome</keyword>
<sequence>MSCRKQENMKELLLKKAIRSHGIPPVEAASSPVDPIDEETPSDTPDAEVNDFEAPEGAVEVPADIPEVPADTPESPVDNADSSVLPADLVVAAPDTPVDCADAPLLQSNKKG</sequence>
<feature type="region of interest" description="Disordered" evidence="1">
    <location>
        <begin position="21"/>
        <end position="50"/>
    </location>
</feature>
<name>A0AAN9AEA4_HALRR</name>
<reference evidence="2 3" key="1">
    <citation type="submission" date="2023-11" db="EMBL/GenBank/DDBJ databases">
        <title>Halocaridina rubra genome assembly.</title>
        <authorList>
            <person name="Smith C."/>
        </authorList>
    </citation>
    <scope>NUCLEOTIDE SEQUENCE [LARGE SCALE GENOMIC DNA]</scope>
    <source>
        <strain evidence="2">EP-1</strain>
        <tissue evidence="2">Whole</tissue>
    </source>
</reference>
<proteinExistence type="predicted"/>
<feature type="compositionally biased region" description="Acidic residues" evidence="1">
    <location>
        <begin position="35"/>
        <end position="50"/>
    </location>
</feature>
<comment type="caution">
    <text evidence="2">The sequence shown here is derived from an EMBL/GenBank/DDBJ whole genome shotgun (WGS) entry which is preliminary data.</text>
</comment>
<evidence type="ECO:0000256" key="1">
    <source>
        <dbReference type="SAM" id="MobiDB-lite"/>
    </source>
</evidence>
<dbReference type="AlphaFoldDB" id="A0AAN9AEA4"/>
<evidence type="ECO:0000313" key="3">
    <source>
        <dbReference type="Proteomes" id="UP001381693"/>
    </source>
</evidence>
<protein>
    <submittedName>
        <fullName evidence="2">Uncharacterized protein</fullName>
    </submittedName>
</protein>